<dbReference type="EMBL" id="KE346363">
    <property type="protein sequence ID" value="KJE91821.1"/>
    <property type="molecule type" value="Genomic_DNA"/>
</dbReference>
<dbReference type="RefSeq" id="XP_004363742.1">
    <property type="nucleotide sequence ID" value="XM_004363685.2"/>
</dbReference>
<keyword evidence="4" id="KW-1185">Reference proteome</keyword>
<evidence type="ECO:0000313" key="4">
    <source>
        <dbReference type="Proteomes" id="UP000008743"/>
    </source>
</evidence>
<proteinExistence type="predicted"/>
<feature type="region of interest" description="Disordered" evidence="1">
    <location>
        <begin position="305"/>
        <end position="324"/>
    </location>
</feature>
<reference evidence="4" key="1">
    <citation type="submission" date="2011-02" db="EMBL/GenBank/DDBJ databases">
        <title>The Genome Sequence of Capsaspora owczarzaki ATCC 30864.</title>
        <authorList>
            <person name="Russ C."/>
            <person name="Cuomo C."/>
            <person name="Burger G."/>
            <person name="Gray M.W."/>
            <person name="Holland P.W.H."/>
            <person name="King N."/>
            <person name="Lang F.B.F."/>
            <person name="Roger A.J."/>
            <person name="Ruiz-Trillo I."/>
            <person name="Young S.K."/>
            <person name="Zeng Q."/>
            <person name="Gargeya S."/>
            <person name="Alvarado L."/>
            <person name="Berlin A."/>
            <person name="Chapman S.B."/>
            <person name="Chen Z."/>
            <person name="Freedman E."/>
            <person name="Gellesch M."/>
            <person name="Goldberg J."/>
            <person name="Griggs A."/>
            <person name="Gujja S."/>
            <person name="Heilman E."/>
            <person name="Heiman D."/>
            <person name="Howarth C."/>
            <person name="Mehta T."/>
            <person name="Neiman D."/>
            <person name="Pearson M."/>
            <person name="Roberts A."/>
            <person name="Saif S."/>
            <person name="Shea T."/>
            <person name="Shenoy N."/>
            <person name="Sisk P."/>
            <person name="Stolte C."/>
            <person name="Sykes S."/>
            <person name="White J."/>
            <person name="Yandava C."/>
            <person name="Haas B."/>
            <person name="Nusbaum C."/>
            <person name="Birren B."/>
        </authorList>
    </citation>
    <scope>NUCLEOTIDE SEQUENCE</scope>
    <source>
        <strain evidence="4">ATCC 30864</strain>
    </source>
</reference>
<organism evidence="3 4">
    <name type="scientific">Capsaspora owczarzaki (strain ATCC 30864)</name>
    <dbReference type="NCBI Taxonomy" id="595528"/>
    <lineage>
        <taxon>Eukaryota</taxon>
        <taxon>Filasterea</taxon>
        <taxon>Capsaspora</taxon>
    </lineage>
</organism>
<gene>
    <name evidence="3" type="ORF">CAOG_002903</name>
</gene>
<feature type="region of interest" description="Disordered" evidence="1">
    <location>
        <begin position="176"/>
        <end position="205"/>
    </location>
</feature>
<keyword evidence="2" id="KW-1133">Transmembrane helix</keyword>
<evidence type="ECO:0000256" key="2">
    <source>
        <dbReference type="SAM" id="Phobius"/>
    </source>
</evidence>
<dbReference type="Proteomes" id="UP000008743">
    <property type="component" value="Unassembled WGS sequence"/>
</dbReference>
<keyword evidence="2" id="KW-0812">Transmembrane</keyword>
<feature type="transmembrane region" description="Helical" evidence="2">
    <location>
        <begin position="7"/>
        <end position="27"/>
    </location>
</feature>
<name>A0A0D2U9S0_CAPO3</name>
<protein>
    <submittedName>
        <fullName evidence="3">Uncharacterized protein</fullName>
    </submittedName>
</protein>
<sequence length="324" mass="35698">MQLSQLLAVTVALVGIGLTIPILYGIVDHIVTHPDDPLNNLRDFWDRMFWAMSAVILLSTLLGLCSRVMLAATVVTGVVACSGPIYQFIVCLIADDTTLIGRVCVACTSGEADWENAQNQWYCTKGWVYCLYAGSIMVVLSQVALVVLSCMPYVAPEAHRRARAHLAMRRLQNSEETTAIPEFDNDPLLAQPSLPEQEQQQQHHYGYHREQRLGASGAAGSEWQPPSQNYGYVAGRWDHDDAPPAYEYAVSRDQVPLMRFEPLPPTNRRKDDVTLDSDPEVLDELLQQLAQTAAASNASAEYDAHVFNSPSGGAFTGALPNQPR</sequence>
<evidence type="ECO:0000313" key="3">
    <source>
        <dbReference type="EMBL" id="KJE91821.1"/>
    </source>
</evidence>
<evidence type="ECO:0000256" key="1">
    <source>
        <dbReference type="SAM" id="MobiDB-lite"/>
    </source>
</evidence>
<feature type="transmembrane region" description="Helical" evidence="2">
    <location>
        <begin position="47"/>
        <end position="65"/>
    </location>
</feature>
<feature type="transmembrane region" description="Helical" evidence="2">
    <location>
        <begin position="126"/>
        <end position="155"/>
    </location>
</feature>
<dbReference type="AlphaFoldDB" id="A0A0D2U9S0"/>
<dbReference type="InParanoid" id="A0A0D2U9S0"/>
<accession>A0A0D2U9S0</accession>
<keyword evidence="2" id="KW-0472">Membrane</keyword>